<organism evidence="3 4">
    <name type="scientific">Paenibacillus nuruki</name>
    <dbReference type="NCBI Taxonomy" id="1886670"/>
    <lineage>
        <taxon>Bacteria</taxon>
        <taxon>Bacillati</taxon>
        <taxon>Bacillota</taxon>
        <taxon>Bacilli</taxon>
        <taxon>Bacillales</taxon>
        <taxon>Paenibacillaceae</taxon>
        <taxon>Paenibacillus</taxon>
    </lineage>
</organism>
<evidence type="ECO:0000259" key="2">
    <source>
        <dbReference type="Pfam" id="PF01337"/>
    </source>
</evidence>
<dbReference type="STRING" id="1886670.PTI45_02408"/>
<name>A0A1E3L326_9BACL</name>
<keyword evidence="4" id="KW-1185">Reference proteome</keyword>
<reference evidence="3 4" key="1">
    <citation type="submission" date="2016-08" db="EMBL/GenBank/DDBJ databases">
        <title>Genome sequencing of Paenibacillus sp. TI45-13ar, isolated from Korean traditional nuruk.</title>
        <authorList>
            <person name="Kim S.-J."/>
        </authorList>
    </citation>
    <scope>NUCLEOTIDE SEQUENCE [LARGE SCALE GENOMIC DNA]</scope>
    <source>
        <strain evidence="3 4">TI45-13ar</strain>
    </source>
</reference>
<dbReference type="AlphaFoldDB" id="A0A1E3L326"/>
<dbReference type="Gene3D" id="3.30.370.10">
    <property type="entry name" value="Barstar-like"/>
    <property type="match status" value="1"/>
</dbReference>
<dbReference type="InterPro" id="IPR000468">
    <property type="entry name" value="Barstar"/>
</dbReference>
<protein>
    <submittedName>
        <fullName evidence="3">Putative ribonuclease inhibitor YrdF</fullName>
    </submittedName>
</protein>
<evidence type="ECO:0000313" key="4">
    <source>
        <dbReference type="Proteomes" id="UP000094578"/>
    </source>
</evidence>
<dbReference type="InterPro" id="IPR035905">
    <property type="entry name" value="Barstar-like_sf"/>
</dbReference>
<evidence type="ECO:0000256" key="1">
    <source>
        <dbReference type="ARBA" id="ARBA00006845"/>
    </source>
</evidence>
<dbReference type="CDD" id="cd05142">
    <property type="entry name" value="Barstar"/>
    <property type="match status" value="1"/>
</dbReference>
<accession>A0A1E3L326</accession>
<dbReference type="RefSeq" id="WP_069327828.1">
    <property type="nucleotide sequence ID" value="NZ_MDER01000041.1"/>
</dbReference>
<sequence>MKMVTINGEDFHTIAELHETLQQKLELPEFYGKNLDALWDCLTGMVELPLQMEWLNYDVSRERLGDKADQVLSVLEEAQAEGNGFRIWVRDQVEE</sequence>
<dbReference type="EMBL" id="MDER01000041">
    <property type="protein sequence ID" value="ODP28207.1"/>
    <property type="molecule type" value="Genomic_DNA"/>
</dbReference>
<dbReference type="Pfam" id="PF01337">
    <property type="entry name" value="Barstar"/>
    <property type="match status" value="1"/>
</dbReference>
<comment type="caution">
    <text evidence="3">The sequence shown here is derived from an EMBL/GenBank/DDBJ whole genome shotgun (WGS) entry which is preliminary data.</text>
</comment>
<comment type="similarity">
    <text evidence="1">Belongs to the barstar family.</text>
</comment>
<evidence type="ECO:0000313" key="3">
    <source>
        <dbReference type="EMBL" id="ODP28207.1"/>
    </source>
</evidence>
<feature type="domain" description="Barstar (barnase inhibitor)" evidence="2">
    <location>
        <begin position="1"/>
        <end position="89"/>
    </location>
</feature>
<gene>
    <name evidence="3" type="ORF">PTI45_02408</name>
</gene>
<dbReference type="PATRIC" id="fig|1886670.3.peg.2451"/>
<dbReference type="SUPFAM" id="SSF52038">
    <property type="entry name" value="Barstar-related"/>
    <property type="match status" value="1"/>
</dbReference>
<dbReference type="Proteomes" id="UP000094578">
    <property type="component" value="Unassembled WGS sequence"/>
</dbReference>
<proteinExistence type="inferred from homology"/>